<dbReference type="InterPro" id="IPR045402">
    <property type="entry name" value="GAP1-N2"/>
</dbReference>
<proteinExistence type="predicted"/>
<sequence>MAWQLHYTSARQGPTGRAGFQFVAETPGLPEGVRAAVTPHLSYRPPPGAPLNPDEGELGRFPVTFLYDRAGDRALLLWCRYLGQDYSGRYGNFFAHAVVADPDELEGLRPAELWRAPLWSRSPADAATLPRLDELTPGAAFEPEMLAEWLADAGPASYDVLARLIDAVVAVLGRGHGRVVLIADHVEQIARWIAVVSYSLPVTAAARLSFVTYSADPGGAAQRLVGTTPDVWASAQHRTPALLSVDLRQAMEKADPPDTETGRFGRTAARCWRAQDFAGLDALGELALLESDGTDPGVLDRAAGLFALCRGGVPLSPEEEAAAAALLTRHGRAVPEWVWRDLLRGVPSIGFDLALAIHEWARDAGAPDVAGQCALRATVIALSEPSVRDRLPAYTLPPGSLAGLIPRVGDALAAAPDLTQAARVIAVAAGAGAAPAPAQVTAVAAGRAEAGAADLPTALSACPAEAREALLAGALAGLAAADEKTRHAVLTNTACDLLYEQEPDRLATIPAVGLAVLASVGHRHRDRRLPVTGELLRIGRGSAELDAPLGRVWSRPPTVAECLELLEAHPAAMLEHPALGVLPSRTFARSAASADAAALAEAATQRLAARARALLPGTGAERDGAAVEAYADAVGARRPERAAEAFGSLVSGGASPRLADAAFDGAARRTARRDPRFRAALLAAASGAVRARLAAGWTAEPVSGRLALARPAVRSAELARRNDLVEVVLRLRLRGITEPALEAWARAALSRFLQSRQLESYFSGDRELRGALRDLVAETRGTGRGDRPCR</sequence>
<name>A0ABP6BVC4_9ACTN</name>
<feature type="domain" description="GTPase-associated protein 1 middle" evidence="2">
    <location>
        <begin position="146"/>
        <end position="239"/>
    </location>
</feature>
<dbReference type="Pfam" id="PF20014">
    <property type="entry name" value="GAP1-M"/>
    <property type="match status" value="1"/>
</dbReference>
<evidence type="ECO:0000259" key="1">
    <source>
        <dbReference type="Pfam" id="PF20013"/>
    </source>
</evidence>
<evidence type="ECO:0000313" key="3">
    <source>
        <dbReference type="EMBL" id="GAA2589609.1"/>
    </source>
</evidence>
<dbReference type="RefSeq" id="WP_344540303.1">
    <property type="nucleotide sequence ID" value="NZ_BAAATD010000002.1"/>
</dbReference>
<evidence type="ECO:0000259" key="2">
    <source>
        <dbReference type="Pfam" id="PF20014"/>
    </source>
</evidence>
<organism evidence="3 4">
    <name type="scientific">Actinomadura fulvescens</name>
    <dbReference type="NCBI Taxonomy" id="46160"/>
    <lineage>
        <taxon>Bacteria</taxon>
        <taxon>Bacillati</taxon>
        <taxon>Actinomycetota</taxon>
        <taxon>Actinomycetes</taxon>
        <taxon>Streptosporangiales</taxon>
        <taxon>Thermomonosporaceae</taxon>
        <taxon>Actinomadura</taxon>
    </lineage>
</organism>
<dbReference type="Proteomes" id="UP001501509">
    <property type="component" value="Unassembled WGS sequence"/>
</dbReference>
<reference evidence="4" key="1">
    <citation type="journal article" date="2019" name="Int. J. Syst. Evol. Microbiol.">
        <title>The Global Catalogue of Microorganisms (GCM) 10K type strain sequencing project: providing services to taxonomists for standard genome sequencing and annotation.</title>
        <authorList>
            <consortium name="The Broad Institute Genomics Platform"/>
            <consortium name="The Broad Institute Genome Sequencing Center for Infectious Disease"/>
            <person name="Wu L."/>
            <person name="Ma J."/>
        </authorList>
    </citation>
    <scope>NUCLEOTIDE SEQUENCE [LARGE SCALE GENOMIC DNA]</scope>
    <source>
        <strain evidence="4">JCM 6833</strain>
    </source>
</reference>
<dbReference type="InterPro" id="IPR045401">
    <property type="entry name" value="GAP1-M"/>
</dbReference>
<evidence type="ECO:0000313" key="4">
    <source>
        <dbReference type="Proteomes" id="UP001501509"/>
    </source>
</evidence>
<gene>
    <name evidence="3" type="ORF">GCM10010411_23120</name>
</gene>
<dbReference type="Pfam" id="PF20013">
    <property type="entry name" value="GAP1-N2"/>
    <property type="match status" value="1"/>
</dbReference>
<accession>A0ABP6BVC4</accession>
<comment type="caution">
    <text evidence="3">The sequence shown here is derived from an EMBL/GenBank/DDBJ whole genome shotgun (WGS) entry which is preliminary data.</text>
</comment>
<protein>
    <submittedName>
        <fullName evidence="3">Uncharacterized protein</fullName>
    </submittedName>
</protein>
<dbReference type="EMBL" id="BAAATD010000002">
    <property type="protein sequence ID" value="GAA2589609.1"/>
    <property type="molecule type" value="Genomic_DNA"/>
</dbReference>
<feature type="domain" description="GTPase-associated protein 1 N-terminal" evidence="1">
    <location>
        <begin position="1"/>
        <end position="134"/>
    </location>
</feature>
<keyword evidence="4" id="KW-1185">Reference proteome</keyword>